<sequence length="143" mass="16395">MRLPLAKANQELLSYMTDATVYTPTGIPQAMQRYIFKPLWRNVLQHDVDTYLNKLGERFSLMHEFGLKLSAAKTTLFQNSVKWYGNIIDGQGVRHDPLHIEALRKMPLPSTIGELQQLDARQFNRLCRFCDDATKKLDVTLGG</sequence>
<dbReference type="InterPro" id="IPR043502">
    <property type="entry name" value="DNA/RNA_pol_sf"/>
</dbReference>
<evidence type="ECO:0000313" key="1">
    <source>
        <dbReference type="EMBL" id="POM76321.1"/>
    </source>
</evidence>
<protein>
    <submittedName>
        <fullName evidence="1">DNA/RNA polymerase</fullName>
    </submittedName>
</protein>
<comment type="caution">
    <text evidence="1">The sequence shown here is derived from an EMBL/GenBank/DDBJ whole genome shotgun (WGS) entry which is preliminary data.</text>
</comment>
<dbReference type="AlphaFoldDB" id="A0A2P4YEU1"/>
<dbReference type="SUPFAM" id="SSF56672">
    <property type="entry name" value="DNA/RNA polymerases"/>
    <property type="match status" value="1"/>
</dbReference>
<name>A0A2P4YEU1_9STRA</name>
<dbReference type="OrthoDB" id="101614at2759"/>
<dbReference type="Proteomes" id="UP000237271">
    <property type="component" value="Unassembled WGS sequence"/>
</dbReference>
<accession>A0A2P4YEU1</accession>
<organism evidence="1 2">
    <name type="scientific">Phytophthora palmivora</name>
    <dbReference type="NCBI Taxonomy" id="4796"/>
    <lineage>
        <taxon>Eukaryota</taxon>
        <taxon>Sar</taxon>
        <taxon>Stramenopiles</taxon>
        <taxon>Oomycota</taxon>
        <taxon>Peronosporomycetes</taxon>
        <taxon>Peronosporales</taxon>
        <taxon>Peronosporaceae</taxon>
        <taxon>Phytophthora</taxon>
    </lineage>
</organism>
<dbReference type="InterPro" id="IPR051320">
    <property type="entry name" value="Viral_Replic_Matur_Polypro"/>
</dbReference>
<evidence type="ECO:0000313" key="2">
    <source>
        <dbReference type="Proteomes" id="UP000237271"/>
    </source>
</evidence>
<gene>
    <name evidence="1" type="ORF">PHPALM_6449</name>
</gene>
<keyword evidence="2" id="KW-1185">Reference proteome</keyword>
<dbReference type="PANTHER" id="PTHR33064:SF37">
    <property type="entry name" value="RIBONUCLEASE H"/>
    <property type="match status" value="1"/>
</dbReference>
<proteinExistence type="predicted"/>
<dbReference type="PANTHER" id="PTHR33064">
    <property type="entry name" value="POL PROTEIN"/>
    <property type="match status" value="1"/>
</dbReference>
<reference evidence="1 2" key="1">
    <citation type="journal article" date="2017" name="Genome Biol. Evol.">
        <title>Phytophthora megakarya and P. palmivora, closely related causal agents of cacao black pod rot, underwent increases in genome sizes and gene numbers by different mechanisms.</title>
        <authorList>
            <person name="Ali S.S."/>
            <person name="Shao J."/>
            <person name="Lary D.J."/>
            <person name="Kronmiller B."/>
            <person name="Shen D."/>
            <person name="Strem M.D."/>
            <person name="Amoako-Attah I."/>
            <person name="Akrofi A.Y."/>
            <person name="Begoude B.A."/>
            <person name="Ten Hoopen G.M."/>
            <person name="Coulibaly K."/>
            <person name="Kebe B.I."/>
            <person name="Melnick R.L."/>
            <person name="Guiltinan M.J."/>
            <person name="Tyler B.M."/>
            <person name="Meinhardt L.W."/>
            <person name="Bailey B.A."/>
        </authorList>
    </citation>
    <scope>NUCLEOTIDE SEQUENCE [LARGE SCALE GENOMIC DNA]</scope>
    <source>
        <strain evidence="2">sbr112.9</strain>
    </source>
</reference>
<dbReference type="EMBL" id="NCKW01003470">
    <property type="protein sequence ID" value="POM76321.1"/>
    <property type="molecule type" value="Genomic_DNA"/>
</dbReference>